<evidence type="ECO:0000256" key="1">
    <source>
        <dbReference type="ARBA" id="ARBA00004651"/>
    </source>
</evidence>
<keyword evidence="3" id="KW-1003">Cell membrane</keyword>
<keyword evidence="6 7" id="KW-0472">Membrane</keyword>
<dbReference type="Pfam" id="PF01757">
    <property type="entry name" value="Acyl_transf_3"/>
    <property type="match status" value="1"/>
</dbReference>
<feature type="domain" description="Acyltransferase 3" evidence="8">
    <location>
        <begin position="9"/>
        <end position="324"/>
    </location>
</feature>
<dbReference type="InterPro" id="IPR002656">
    <property type="entry name" value="Acyl_transf_3_dom"/>
</dbReference>
<evidence type="ECO:0000259" key="8">
    <source>
        <dbReference type="Pfam" id="PF01757"/>
    </source>
</evidence>
<comment type="subcellular location">
    <subcellularLocation>
        <location evidence="1">Cell membrane</location>
        <topology evidence="1">Multi-pass membrane protein</topology>
    </subcellularLocation>
</comment>
<evidence type="ECO:0000256" key="6">
    <source>
        <dbReference type="ARBA" id="ARBA00023136"/>
    </source>
</evidence>
<feature type="transmembrane region" description="Helical" evidence="7">
    <location>
        <begin position="178"/>
        <end position="195"/>
    </location>
</feature>
<keyword evidence="5 7" id="KW-1133">Transmembrane helix</keyword>
<protein>
    <submittedName>
        <fullName evidence="9">Acyltransferase</fullName>
    </submittedName>
</protein>
<dbReference type="GO" id="GO:0005886">
    <property type="term" value="C:plasma membrane"/>
    <property type="evidence" value="ECO:0007669"/>
    <property type="project" value="UniProtKB-SubCell"/>
</dbReference>
<dbReference type="PANTHER" id="PTHR40074:SF2">
    <property type="entry name" value="O-ACETYLTRANSFERASE WECH"/>
    <property type="match status" value="1"/>
</dbReference>
<evidence type="ECO:0000313" key="9">
    <source>
        <dbReference type="EMBL" id="HIQ68834.1"/>
    </source>
</evidence>
<evidence type="ECO:0000256" key="2">
    <source>
        <dbReference type="ARBA" id="ARBA00007400"/>
    </source>
</evidence>
<name>A0A9D0Z471_9FIRM</name>
<accession>A0A9D0Z471</accession>
<dbReference type="GO" id="GO:0009246">
    <property type="term" value="P:enterobacterial common antigen biosynthetic process"/>
    <property type="evidence" value="ECO:0007669"/>
    <property type="project" value="TreeGrafter"/>
</dbReference>
<comment type="caution">
    <text evidence="9">The sequence shown here is derived from an EMBL/GenBank/DDBJ whole genome shotgun (WGS) entry which is preliminary data.</text>
</comment>
<feature type="transmembrane region" description="Helical" evidence="7">
    <location>
        <begin position="239"/>
        <end position="259"/>
    </location>
</feature>
<evidence type="ECO:0000256" key="5">
    <source>
        <dbReference type="ARBA" id="ARBA00022989"/>
    </source>
</evidence>
<gene>
    <name evidence="9" type="ORF">IAA67_00665</name>
</gene>
<evidence type="ECO:0000256" key="7">
    <source>
        <dbReference type="SAM" id="Phobius"/>
    </source>
</evidence>
<keyword evidence="9" id="KW-0012">Acyltransferase</keyword>
<dbReference type="GO" id="GO:0016413">
    <property type="term" value="F:O-acetyltransferase activity"/>
    <property type="evidence" value="ECO:0007669"/>
    <property type="project" value="TreeGrafter"/>
</dbReference>
<proteinExistence type="inferred from homology"/>
<feature type="transmembrane region" description="Helical" evidence="7">
    <location>
        <begin position="71"/>
        <end position="92"/>
    </location>
</feature>
<dbReference type="Proteomes" id="UP000886874">
    <property type="component" value="Unassembled WGS sequence"/>
</dbReference>
<feature type="transmembrane region" description="Helical" evidence="7">
    <location>
        <begin position="310"/>
        <end position="328"/>
    </location>
</feature>
<evidence type="ECO:0000256" key="4">
    <source>
        <dbReference type="ARBA" id="ARBA00022692"/>
    </source>
</evidence>
<evidence type="ECO:0000256" key="3">
    <source>
        <dbReference type="ARBA" id="ARBA00022475"/>
    </source>
</evidence>
<reference evidence="9" key="1">
    <citation type="submission" date="2020-10" db="EMBL/GenBank/DDBJ databases">
        <authorList>
            <person name="Gilroy R."/>
        </authorList>
    </citation>
    <scope>NUCLEOTIDE SEQUENCE</scope>
    <source>
        <strain evidence="9">ChiSjej2B20-13462</strain>
    </source>
</reference>
<dbReference type="PANTHER" id="PTHR40074">
    <property type="entry name" value="O-ACETYLTRANSFERASE WECH"/>
    <property type="match status" value="1"/>
</dbReference>
<organism evidence="9 10">
    <name type="scientific">Candidatus Avoscillospira stercorigallinarum</name>
    <dbReference type="NCBI Taxonomy" id="2840708"/>
    <lineage>
        <taxon>Bacteria</taxon>
        <taxon>Bacillati</taxon>
        <taxon>Bacillota</taxon>
        <taxon>Clostridia</taxon>
        <taxon>Eubacteriales</taxon>
        <taxon>Oscillospiraceae</taxon>
        <taxon>Oscillospiraceae incertae sedis</taxon>
        <taxon>Candidatus Avoscillospira</taxon>
    </lineage>
</organism>
<feature type="transmembrane region" description="Helical" evidence="7">
    <location>
        <begin position="143"/>
        <end position="166"/>
    </location>
</feature>
<feature type="transmembrane region" description="Helical" evidence="7">
    <location>
        <begin position="114"/>
        <end position="131"/>
    </location>
</feature>
<dbReference type="EMBL" id="DVFN01000011">
    <property type="protein sequence ID" value="HIQ68834.1"/>
    <property type="molecule type" value="Genomic_DNA"/>
</dbReference>
<feature type="transmembrane region" description="Helical" evidence="7">
    <location>
        <begin position="207"/>
        <end position="227"/>
    </location>
</feature>
<sequence length="338" mass="37629">MKQMQQGHIYAFDVMRLVAAFFVVMIHCAASRSVSGLVYNTVARFSVPVFVLISGYILLPSDRETGYFLQKCARTFGTLLLTAGLYACYQLLTGRMVDTGVKALMKTLLCEPSHLWYLYAAMALYLLTPLLRVFHRHARQQEYVYALAVCFFFGSVVYTLVYSGWFPVVNQLMDNTKLPGPLGFVALYLTGGYLARFGVAKPVRRWIYGLAAAATAAAAAATCFLSARGVRADLFLSFFAPNAVLGGTAVFLLVQQLCGSCAWEHPRRNRILTAFASATAGVYLLHPLWMQLLQDWFGPWLPALAPVWSIPLRTLTVFTLSLATVVSLQRLRRLLPHQ</sequence>
<reference evidence="9" key="2">
    <citation type="journal article" date="2021" name="PeerJ">
        <title>Extensive microbial diversity within the chicken gut microbiome revealed by metagenomics and culture.</title>
        <authorList>
            <person name="Gilroy R."/>
            <person name="Ravi A."/>
            <person name="Getino M."/>
            <person name="Pursley I."/>
            <person name="Horton D.L."/>
            <person name="Alikhan N.F."/>
            <person name="Baker D."/>
            <person name="Gharbi K."/>
            <person name="Hall N."/>
            <person name="Watson M."/>
            <person name="Adriaenssens E.M."/>
            <person name="Foster-Nyarko E."/>
            <person name="Jarju S."/>
            <person name="Secka A."/>
            <person name="Antonio M."/>
            <person name="Oren A."/>
            <person name="Chaudhuri R.R."/>
            <person name="La Ragione R."/>
            <person name="Hildebrand F."/>
            <person name="Pallen M.J."/>
        </authorList>
    </citation>
    <scope>NUCLEOTIDE SEQUENCE</scope>
    <source>
        <strain evidence="9">ChiSjej2B20-13462</strain>
    </source>
</reference>
<dbReference type="AlphaFoldDB" id="A0A9D0Z471"/>
<evidence type="ECO:0000313" key="10">
    <source>
        <dbReference type="Proteomes" id="UP000886874"/>
    </source>
</evidence>
<feature type="transmembrane region" description="Helical" evidence="7">
    <location>
        <begin position="271"/>
        <end position="290"/>
    </location>
</feature>
<comment type="similarity">
    <text evidence="2">Belongs to the acyltransferase 3 family.</text>
</comment>
<keyword evidence="9" id="KW-0808">Transferase</keyword>
<keyword evidence="4 7" id="KW-0812">Transmembrane</keyword>
<feature type="transmembrane region" description="Helical" evidence="7">
    <location>
        <begin position="41"/>
        <end position="59"/>
    </location>
</feature>